<dbReference type="EMBL" id="DQTV01000103">
    <property type="protein sequence ID" value="HIP57472.1"/>
    <property type="molecule type" value="Genomic_DNA"/>
</dbReference>
<evidence type="ECO:0000313" key="2">
    <source>
        <dbReference type="Proteomes" id="UP000605805"/>
    </source>
</evidence>
<dbReference type="Pfam" id="PF04007">
    <property type="entry name" value="DUF354"/>
    <property type="match status" value="1"/>
</dbReference>
<gene>
    <name evidence="1" type="ORF">EYH02_05340</name>
</gene>
<evidence type="ECO:0000313" key="1">
    <source>
        <dbReference type="EMBL" id="HIP57472.1"/>
    </source>
</evidence>
<dbReference type="PANTHER" id="PTHR39662:SF1">
    <property type="entry name" value="DUF354 DOMAIN-CONTAINING PROTEIN"/>
    <property type="match status" value="1"/>
</dbReference>
<proteinExistence type="predicted"/>
<protein>
    <submittedName>
        <fullName evidence="1">DUF354 domain-containing protein</fullName>
    </submittedName>
</protein>
<name>A0A833DTN9_9CREN</name>
<dbReference type="InterPro" id="IPR007152">
    <property type="entry name" value="DUF354"/>
</dbReference>
<organism evidence="1 2">
    <name type="scientific">Ignisphaera aggregans</name>
    <dbReference type="NCBI Taxonomy" id="334771"/>
    <lineage>
        <taxon>Archaea</taxon>
        <taxon>Thermoproteota</taxon>
        <taxon>Thermoprotei</taxon>
        <taxon>Desulfurococcales</taxon>
        <taxon>Desulfurococcaceae</taxon>
        <taxon>Ignisphaera</taxon>
    </lineage>
</organism>
<dbReference type="SUPFAM" id="SSF53756">
    <property type="entry name" value="UDP-Glycosyltransferase/glycogen phosphorylase"/>
    <property type="match status" value="1"/>
</dbReference>
<dbReference type="Proteomes" id="UP000605805">
    <property type="component" value="Unassembled WGS sequence"/>
</dbReference>
<dbReference type="AlphaFoldDB" id="A0A833DTN9"/>
<sequence>MNSFVELSKVIDLKTLWIDILTPKQARLLGSIASELSSMGYRTIVTARDYDYTIGTLQRMGIDFKTVGGYAYDLREKLVIEARRIIELLDYLEDFDAAIAFPNPVAARISFGLGKPFIAFTDSPHSVAPSRLTLPLARAVIASTCIPQHEIRKYIYRNETIVEQFRGVDEVQWLKDYEPDINAIRELELEPFNYIVVRPPEVRASYYTYRDTRGEIAKIVEAAMDMGLRVVYLPRYAQDPIVERFRDRKEFVVPSRSVGVEGPTLAFYATAVVTGGGTLAREAALMGTLGISLFPQQLYVNKCVEEFGFPLKQVESSEEALRLIRDAVRDPEKHKSRSRWLIYSLETPMSALLRVLRELGI</sequence>
<reference evidence="1" key="1">
    <citation type="journal article" date="2020" name="ISME J.">
        <title>Gammaproteobacteria mediating utilization of methyl-, sulfur- and petroleum organic compounds in deep ocean hydrothermal plumes.</title>
        <authorList>
            <person name="Zhou Z."/>
            <person name="Liu Y."/>
            <person name="Pan J."/>
            <person name="Cron B.R."/>
            <person name="Toner B.M."/>
            <person name="Anantharaman K."/>
            <person name="Breier J.A."/>
            <person name="Dick G.J."/>
            <person name="Li M."/>
        </authorList>
    </citation>
    <scope>NUCLEOTIDE SEQUENCE</scope>
    <source>
        <strain evidence="1">SZUA-1435</strain>
    </source>
</reference>
<dbReference type="PIRSF" id="PIRSF005357">
    <property type="entry name" value="UCP005357"/>
    <property type="match status" value="1"/>
</dbReference>
<accession>A0A833DTN9</accession>
<comment type="caution">
    <text evidence="1">The sequence shown here is derived from an EMBL/GenBank/DDBJ whole genome shotgun (WGS) entry which is preliminary data.</text>
</comment>
<dbReference type="PANTHER" id="PTHR39662">
    <property type="entry name" value="DUF354 DOMAIN-CONTAINING PROTEIN-RELATED"/>
    <property type="match status" value="1"/>
</dbReference>